<feature type="transmembrane region" description="Helical" evidence="6">
    <location>
        <begin position="127"/>
        <end position="145"/>
    </location>
</feature>
<sequence length="444" mass="50153">MDSNHLHQLVARLLKHNDENKPEPYNYTAGNGYLCPMPRPLLETKMAPVVGGTTFYWLNLYITAGCAAFTSLVIFSLMARHATHLSRPNEQLNILRICCYLPIFAIGLFLEAAFPDAYVYIHPWLDFFQAIALANFFLLMCQYVSPSDEQRDAFFAVFEAPAKKTSKLFGRNRRNKDQTNGGGKEPKNGLEWYRGLWWCIFQYPIVQLLSAIFIDITEAARVYCLASSSPHFAHLWIDIAHNISLTVAVLAVLRMYGALKKQLAHHRPLAKLLAFKLLVGITFLIQLVYWILRSSIVDNNPLQPTDKLSWADAYIGIPVLILSVLCIPFSIFFHHAYSVTPYYLERASQHKPLAAYDVEMLAPGHADVNPVGSRYQGGPLGIWAWAGIFNPSEFIAGLKFGLQMRSNSRRRQGIYEENAPLTALPAGYHSRQSSPQPGQQAYVR</sequence>
<organism evidence="7 8">
    <name type="scientific">Apiospora arundinis</name>
    <dbReference type="NCBI Taxonomy" id="335852"/>
    <lineage>
        <taxon>Eukaryota</taxon>
        <taxon>Fungi</taxon>
        <taxon>Dikarya</taxon>
        <taxon>Ascomycota</taxon>
        <taxon>Pezizomycotina</taxon>
        <taxon>Sordariomycetes</taxon>
        <taxon>Xylariomycetidae</taxon>
        <taxon>Amphisphaeriales</taxon>
        <taxon>Apiosporaceae</taxon>
        <taxon>Apiospora</taxon>
    </lineage>
</organism>
<comment type="subcellular location">
    <subcellularLocation>
        <location evidence="1">Membrane</location>
        <topology evidence="1">Multi-pass membrane protein</topology>
    </subcellularLocation>
</comment>
<feature type="transmembrane region" description="Helical" evidence="6">
    <location>
        <begin position="55"/>
        <end position="78"/>
    </location>
</feature>
<feature type="transmembrane region" description="Helical" evidence="6">
    <location>
        <begin position="273"/>
        <end position="292"/>
    </location>
</feature>
<feature type="compositionally biased region" description="Polar residues" evidence="5">
    <location>
        <begin position="430"/>
        <end position="444"/>
    </location>
</feature>
<dbReference type="InterPro" id="IPR005178">
    <property type="entry name" value="Ostalpha/TMEM184C"/>
</dbReference>
<feature type="region of interest" description="Disordered" evidence="5">
    <location>
        <begin position="425"/>
        <end position="444"/>
    </location>
</feature>
<dbReference type="Proteomes" id="UP001390339">
    <property type="component" value="Unassembled WGS sequence"/>
</dbReference>
<name>A0ABR2JBF6_9PEZI</name>
<keyword evidence="2 6" id="KW-0812">Transmembrane</keyword>
<evidence type="ECO:0000256" key="1">
    <source>
        <dbReference type="ARBA" id="ARBA00004141"/>
    </source>
</evidence>
<keyword evidence="4 6" id="KW-0472">Membrane</keyword>
<evidence type="ECO:0000256" key="4">
    <source>
        <dbReference type="ARBA" id="ARBA00023136"/>
    </source>
</evidence>
<feature type="transmembrane region" description="Helical" evidence="6">
    <location>
        <begin position="195"/>
        <end position="214"/>
    </location>
</feature>
<evidence type="ECO:0000256" key="5">
    <source>
        <dbReference type="SAM" id="MobiDB-lite"/>
    </source>
</evidence>
<feature type="transmembrane region" description="Helical" evidence="6">
    <location>
        <begin position="99"/>
        <end position="121"/>
    </location>
</feature>
<evidence type="ECO:0000256" key="6">
    <source>
        <dbReference type="SAM" id="Phobius"/>
    </source>
</evidence>
<comment type="caution">
    <text evidence="7">The sequence shown here is derived from an EMBL/GenBank/DDBJ whole genome shotgun (WGS) entry which is preliminary data.</text>
</comment>
<evidence type="ECO:0000256" key="3">
    <source>
        <dbReference type="ARBA" id="ARBA00022989"/>
    </source>
</evidence>
<gene>
    <name evidence="7" type="ORF">PGQ11_005657</name>
</gene>
<keyword evidence="8" id="KW-1185">Reference proteome</keyword>
<feature type="transmembrane region" description="Helical" evidence="6">
    <location>
        <begin position="234"/>
        <end position="253"/>
    </location>
</feature>
<dbReference type="SMART" id="SM01417">
    <property type="entry name" value="Solute_trans_a"/>
    <property type="match status" value="1"/>
</dbReference>
<dbReference type="PANTHER" id="PTHR23423">
    <property type="entry name" value="ORGANIC SOLUTE TRANSPORTER-RELATED"/>
    <property type="match status" value="1"/>
</dbReference>
<proteinExistence type="predicted"/>
<accession>A0ABR2JBF6</accession>
<evidence type="ECO:0000256" key="2">
    <source>
        <dbReference type="ARBA" id="ARBA00022692"/>
    </source>
</evidence>
<dbReference type="Pfam" id="PF03619">
    <property type="entry name" value="Solute_trans_a"/>
    <property type="match status" value="1"/>
</dbReference>
<evidence type="ECO:0000313" key="8">
    <source>
        <dbReference type="Proteomes" id="UP001390339"/>
    </source>
</evidence>
<keyword evidence="3 6" id="KW-1133">Transmembrane helix</keyword>
<feature type="transmembrane region" description="Helical" evidence="6">
    <location>
        <begin position="312"/>
        <end position="333"/>
    </location>
</feature>
<dbReference type="EMBL" id="JAPCWZ010000003">
    <property type="protein sequence ID" value="KAK8875143.1"/>
    <property type="molecule type" value="Genomic_DNA"/>
</dbReference>
<reference evidence="7 8" key="1">
    <citation type="journal article" date="2024" name="IMA Fungus">
        <title>Apiospora arundinis, a panoply of carbohydrate-active enzymes and secondary metabolites.</title>
        <authorList>
            <person name="Sorensen T."/>
            <person name="Petersen C."/>
            <person name="Muurmann A.T."/>
            <person name="Christiansen J.V."/>
            <person name="Brundto M.L."/>
            <person name="Overgaard C.K."/>
            <person name="Boysen A.T."/>
            <person name="Wollenberg R.D."/>
            <person name="Larsen T.O."/>
            <person name="Sorensen J.L."/>
            <person name="Nielsen K.L."/>
            <person name="Sondergaard T.E."/>
        </authorList>
    </citation>
    <scope>NUCLEOTIDE SEQUENCE [LARGE SCALE GENOMIC DNA]</scope>
    <source>
        <strain evidence="7 8">AAU 773</strain>
    </source>
</reference>
<evidence type="ECO:0000313" key="7">
    <source>
        <dbReference type="EMBL" id="KAK8875143.1"/>
    </source>
</evidence>
<protein>
    <submittedName>
        <fullName evidence="7">Organic solute transporter Ostalpha-domain-containing protein</fullName>
    </submittedName>
</protein>